<evidence type="ECO:0000313" key="3">
    <source>
        <dbReference type="EMBL" id="WDC92441.1"/>
    </source>
</evidence>
<reference evidence="2 4" key="1">
    <citation type="submission" date="2021-05" db="EMBL/GenBank/DDBJ databases">
        <title>Complete Genome Sequence of Latilactobacillus sp. Strain WDN19, a High D-Aspartate-producing Lactic Acid Bacterium Isolated from a Japanese Pickle.</title>
        <authorList>
            <person name="Kajitani K."/>
            <person name="Takahashi S."/>
        </authorList>
    </citation>
    <scope>NUCLEOTIDE SEQUENCE [LARGE SCALE GENOMIC DNA]</scope>
    <source>
        <strain evidence="2 4">WDN19</strain>
    </source>
</reference>
<name>A0AAJ5UPH6_LATCU</name>
<proteinExistence type="predicted"/>
<evidence type="ECO:0000313" key="2">
    <source>
        <dbReference type="EMBL" id="BCX30099.1"/>
    </source>
</evidence>
<dbReference type="Proteomes" id="UP000825100">
    <property type="component" value="Chromosome"/>
</dbReference>
<dbReference type="EMBL" id="CP117683">
    <property type="protein sequence ID" value="WDC92441.1"/>
    <property type="molecule type" value="Genomic_DNA"/>
</dbReference>
<keyword evidence="1" id="KW-0812">Transmembrane</keyword>
<dbReference type="AlphaFoldDB" id="A0AAJ5UPH6"/>
<keyword evidence="1" id="KW-1133">Transmembrane helix</keyword>
<feature type="transmembrane region" description="Helical" evidence="1">
    <location>
        <begin position="6"/>
        <end position="29"/>
    </location>
</feature>
<evidence type="ECO:0000313" key="4">
    <source>
        <dbReference type="Proteomes" id="UP000825100"/>
    </source>
</evidence>
<accession>A0AAJ5UPH6</accession>
<evidence type="ECO:0000313" key="5">
    <source>
        <dbReference type="Proteomes" id="UP001215533"/>
    </source>
</evidence>
<reference evidence="3" key="2">
    <citation type="submission" date="2023-02" db="EMBL/GenBank/DDBJ databases">
        <title>Complete genome sequence of Lactobacillus curvatus CACC879 isolated from Pig feces.</title>
        <authorList>
            <person name="Park S."/>
            <person name="Park M.A."/>
            <person name="Kim D.-H."/>
            <person name="Kim Y."/>
        </authorList>
    </citation>
    <scope>NUCLEOTIDE SEQUENCE</scope>
    <source>
        <strain evidence="3">CACC879</strain>
    </source>
</reference>
<dbReference type="Proteomes" id="UP001215533">
    <property type="component" value="Chromosome"/>
</dbReference>
<protein>
    <submittedName>
        <fullName evidence="3">Uncharacterized protein</fullName>
    </submittedName>
</protein>
<sequence length="48" mass="5630">MLKNWLKISLCMILVGIILMTVSFGMAGFKSQPFQYRGTHEWSRTFNF</sequence>
<keyword evidence="1" id="KW-0472">Membrane</keyword>
<evidence type="ECO:0000256" key="1">
    <source>
        <dbReference type="SAM" id="Phobius"/>
    </source>
</evidence>
<keyword evidence="4" id="KW-1185">Reference proteome</keyword>
<organism evidence="3 5">
    <name type="scientific">Latilactobacillus curvatus</name>
    <name type="common">Lactobacillus curvatus</name>
    <dbReference type="NCBI Taxonomy" id="28038"/>
    <lineage>
        <taxon>Bacteria</taxon>
        <taxon>Bacillati</taxon>
        <taxon>Bacillota</taxon>
        <taxon>Bacilli</taxon>
        <taxon>Lactobacillales</taxon>
        <taxon>Lactobacillaceae</taxon>
        <taxon>Latilactobacillus</taxon>
    </lineage>
</organism>
<dbReference type="RefSeq" id="WP_004270339.1">
    <property type="nucleotide sequence ID" value="NZ_AP024685.1"/>
</dbReference>
<dbReference type="EMBL" id="AP024685">
    <property type="protein sequence ID" value="BCX30099.1"/>
    <property type="molecule type" value="Genomic_DNA"/>
</dbReference>
<gene>
    <name evidence="2" type="ORF">LTWDN19_06660</name>
    <name evidence="3" type="ORF">PSR33_02500</name>
</gene>